<feature type="transmembrane region" description="Helical" evidence="2">
    <location>
        <begin position="99"/>
        <end position="116"/>
    </location>
</feature>
<evidence type="ECO:0000259" key="3">
    <source>
        <dbReference type="SMART" id="SM00331"/>
    </source>
</evidence>
<feature type="domain" description="PPM-type phosphatase" evidence="3">
    <location>
        <begin position="583"/>
        <end position="796"/>
    </location>
</feature>
<feature type="transmembrane region" description="Helical" evidence="2">
    <location>
        <begin position="149"/>
        <end position="169"/>
    </location>
</feature>
<dbReference type="AlphaFoldDB" id="A0A1M4TFI1"/>
<dbReference type="Pfam" id="PF19732">
    <property type="entry name" value="SpoIIE_N"/>
    <property type="match status" value="1"/>
</dbReference>
<feature type="transmembrane region" description="Helical" evidence="2">
    <location>
        <begin position="299"/>
        <end position="319"/>
    </location>
</feature>
<evidence type="ECO:0000313" key="5">
    <source>
        <dbReference type="Proteomes" id="UP000184035"/>
    </source>
</evidence>
<dbReference type="Proteomes" id="UP000184035">
    <property type="component" value="Unassembled WGS sequence"/>
</dbReference>
<evidence type="ECO:0000313" key="4">
    <source>
        <dbReference type="EMBL" id="SHE43047.1"/>
    </source>
</evidence>
<dbReference type="SUPFAM" id="SSF81606">
    <property type="entry name" value="PP2C-like"/>
    <property type="match status" value="1"/>
</dbReference>
<keyword evidence="5" id="KW-1185">Reference proteome</keyword>
<dbReference type="InterPro" id="IPR001932">
    <property type="entry name" value="PPM-type_phosphatase-like_dom"/>
</dbReference>
<dbReference type="RefSeq" id="WP_072892565.1">
    <property type="nucleotide sequence ID" value="NZ_FQVM01000002.1"/>
</dbReference>
<dbReference type="InterPro" id="IPR014221">
    <property type="entry name" value="SpoII_E"/>
</dbReference>
<evidence type="ECO:0000256" key="2">
    <source>
        <dbReference type="SAM" id="Phobius"/>
    </source>
</evidence>
<feature type="transmembrane region" description="Helical" evidence="2">
    <location>
        <begin position="190"/>
        <end position="214"/>
    </location>
</feature>
<feature type="transmembrane region" description="Helical" evidence="2">
    <location>
        <begin position="276"/>
        <end position="292"/>
    </location>
</feature>
<accession>A0A1M4TFI1</accession>
<proteinExistence type="predicted"/>
<feature type="transmembrane region" description="Helical" evidence="2">
    <location>
        <begin position="253"/>
        <end position="270"/>
    </location>
</feature>
<feature type="transmembrane region" description="Helical" evidence="2">
    <location>
        <begin position="26"/>
        <end position="48"/>
    </location>
</feature>
<keyword evidence="1" id="KW-0378">Hydrolase</keyword>
<dbReference type="InterPro" id="IPR036457">
    <property type="entry name" value="PPM-type-like_dom_sf"/>
</dbReference>
<organism evidence="4 5">
    <name type="scientific">Clostridium fallax</name>
    <dbReference type="NCBI Taxonomy" id="1533"/>
    <lineage>
        <taxon>Bacteria</taxon>
        <taxon>Bacillati</taxon>
        <taxon>Bacillota</taxon>
        <taxon>Clostridia</taxon>
        <taxon>Eubacteriales</taxon>
        <taxon>Clostridiaceae</taxon>
        <taxon>Clostridium</taxon>
    </lineage>
</organism>
<dbReference type="Gene3D" id="3.60.40.10">
    <property type="entry name" value="PPM-type phosphatase domain"/>
    <property type="match status" value="1"/>
</dbReference>
<keyword evidence="2" id="KW-0812">Transmembrane</keyword>
<dbReference type="SMART" id="SM00331">
    <property type="entry name" value="PP2C_SIG"/>
    <property type="match status" value="1"/>
</dbReference>
<dbReference type="STRING" id="1533.SAMN05443638_102163"/>
<dbReference type="PANTHER" id="PTHR43156">
    <property type="entry name" value="STAGE II SPORULATION PROTEIN E-RELATED"/>
    <property type="match status" value="1"/>
</dbReference>
<dbReference type="GO" id="GO:0004722">
    <property type="term" value="F:protein serine/threonine phosphatase activity"/>
    <property type="evidence" value="ECO:0007669"/>
    <property type="project" value="InterPro"/>
</dbReference>
<name>A0A1M4TFI1_9CLOT</name>
<evidence type="ECO:0000256" key="1">
    <source>
        <dbReference type="ARBA" id="ARBA00022801"/>
    </source>
</evidence>
<dbReference type="InterPro" id="IPR052016">
    <property type="entry name" value="Bact_Sigma-Reg"/>
</dbReference>
<dbReference type="NCBIfam" id="TIGR02865">
    <property type="entry name" value="spore_II_E"/>
    <property type="match status" value="1"/>
</dbReference>
<reference evidence="4 5" key="1">
    <citation type="submission" date="2016-11" db="EMBL/GenBank/DDBJ databases">
        <authorList>
            <person name="Jaros S."/>
            <person name="Januszkiewicz K."/>
            <person name="Wedrychowicz H."/>
        </authorList>
    </citation>
    <scope>NUCLEOTIDE SEQUENCE [LARGE SCALE GENOMIC DNA]</scope>
    <source>
        <strain evidence="4 5">DSM 2631</strain>
    </source>
</reference>
<protein>
    <submittedName>
        <fullName evidence="4">Stage II sporulation protein E</fullName>
    </submittedName>
</protein>
<dbReference type="OrthoDB" id="9763774at2"/>
<dbReference type="InterPro" id="IPR045768">
    <property type="entry name" value="SpoIIE_N"/>
</dbReference>
<dbReference type="Pfam" id="PF07228">
    <property type="entry name" value="SpoIIE"/>
    <property type="match status" value="1"/>
</dbReference>
<sequence>MQYGVDVSTYKRTDDKNKTQRNKTKVLASPIRIVFSFIGAIFISRVAITVNIDTFENIAPFGIAYILAYSNRRDKKESLIAAVGVLLGYITMFNRLEDLPMYILIVAAVVIFQNIPIRLHSKLFEYSSFFVIFISMFLFRAIINNYSFWVNIVTSIIQTVVIYPIYYMIKYAVSCIDDMNTNHYYTSEEIVSISLLVCLIISGVGDLGVLGVSFRNIVSLVFIISIGYISGTSIGAAAGISLGMIVGISTNNMMLYISVYGICGLVVGIFKDTGKILSLISYLIMYFILIMYSKNFEAFRIIEAVLACGIFVLIPSSLYNKLSLEFDSEKKQDKLGELHFNKIKEEFSVKLNNFTEVLSCISVVLNKLVDNDKLLLKNKGTAMIENLADRVCGSCDMKQMCWKREIHATYEAFGELIRNQQEGRRDFPEILRKKCMREHALIKQAEEIVNNHVMNEMVRKRMSEGRKLLSGHINNMAITIGEIADDFNKDINICSDVERAIKKELIKNNFPYENILCFEDKHGRINIKVIMDNCHGEQKCVKDLLPIINNSIGRNMSIGGEGCNIDPKTRNCTVLIEEAPKYHISSNVSLACKDGEKYTGDSYSFGKGKEGNYMAVLSDGMGSGPEAGAESKAAVELIEKFTQAGFEDLTAINTVNSIMTMKFSEDEKFATLDMYNIDLYTGKTTFMKVGAVESFIKRGDKIFVIESNTLPFGVLDKPDIDITDKKVVNGDIIVTISDGVLDVGEDRGANYKWIIEFLRESKIKNPKELSADILNKAIELNGGKSKDDMTVMVSKVYALY</sequence>
<dbReference type="EMBL" id="FQVM01000002">
    <property type="protein sequence ID" value="SHE43047.1"/>
    <property type="molecule type" value="Genomic_DNA"/>
</dbReference>
<feature type="transmembrane region" description="Helical" evidence="2">
    <location>
        <begin position="220"/>
        <end position="246"/>
    </location>
</feature>
<dbReference type="PANTHER" id="PTHR43156:SF2">
    <property type="entry name" value="STAGE II SPORULATION PROTEIN E"/>
    <property type="match status" value="1"/>
</dbReference>
<feature type="transmembrane region" description="Helical" evidence="2">
    <location>
        <begin position="123"/>
        <end position="143"/>
    </location>
</feature>
<keyword evidence="2" id="KW-1133">Transmembrane helix</keyword>
<gene>
    <name evidence="4" type="ORF">SAMN05443638_102163</name>
</gene>
<keyword evidence="2" id="KW-0472">Membrane</keyword>